<protein>
    <submittedName>
        <fullName evidence="1">DNA polymerase III subunit chi</fullName>
    </submittedName>
</protein>
<keyword evidence="2" id="KW-1185">Reference proteome</keyword>
<dbReference type="EMBL" id="QFYS01000001">
    <property type="protein sequence ID" value="RAK68658.1"/>
    <property type="molecule type" value="Genomic_DNA"/>
</dbReference>
<dbReference type="Pfam" id="PF04364">
    <property type="entry name" value="DNA_pol3_chi"/>
    <property type="match status" value="1"/>
</dbReference>
<dbReference type="AlphaFoldDB" id="A0A328BUD7"/>
<dbReference type="GO" id="GO:0032298">
    <property type="term" value="P:positive regulation of DNA-templated DNA replication initiation"/>
    <property type="evidence" value="ECO:0007669"/>
    <property type="project" value="TreeGrafter"/>
</dbReference>
<name>A0A328BUD7_9CAUL</name>
<dbReference type="GO" id="GO:0003677">
    <property type="term" value="F:DNA binding"/>
    <property type="evidence" value="ECO:0007669"/>
    <property type="project" value="InterPro"/>
</dbReference>
<sequence>MADTPCEVWFYHLERTGLDQALPELLEKTLQRGWKAIVRSSASERIEHLDGWLWSYRDDSFLPHARADEPGASRQPVLLTTGADNPNGADALFLVDGAEPGDLNGYQRCIVLFDGADEAQLQNARGQYRAARSSGHPVSYWKQQARGWEKQG</sequence>
<evidence type="ECO:0000313" key="1">
    <source>
        <dbReference type="EMBL" id="RAK68658.1"/>
    </source>
</evidence>
<accession>A0A328BUD7</accession>
<dbReference type="RefSeq" id="WP_111274150.1">
    <property type="nucleotide sequence ID" value="NZ_QFYS01000001.1"/>
</dbReference>
<gene>
    <name evidence="1" type="ORF">DJ019_01145</name>
</gene>
<organism evidence="1 2">
    <name type="scientific">Phenylobacterium kunshanense</name>
    <dbReference type="NCBI Taxonomy" id="1445034"/>
    <lineage>
        <taxon>Bacteria</taxon>
        <taxon>Pseudomonadati</taxon>
        <taxon>Pseudomonadota</taxon>
        <taxon>Alphaproteobacteria</taxon>
        <taxon>Caulobacterales</taxon>
        <taxon>Caulobacteraceae</taxon>
        <taxon>Phenylobacterium</taxon>
    </lineage>
</organism>
<comment type="caution">
    <text evidence="1">The sequence shown here is derived from an EMBL/GenBank/DDBJ whole genome shotgun (WGS) entry which is preliminary data.</text>
</comment>
<dbReference type="PANTHER" id="PTHR38767">
    <property type="entry name" value="DNA POLYMERASE III SUBUNIT CHI"/>
    <property type="match status" value="1"/>
</dbReference>
<dbReference type="GO" id="GO:0006260">
    <property type="term" value="P:DNA replication"/>
    <property type="evidence" value="ECO:0007669"/>
    <property type="project" value="InterPro"/>
</dbReference>
<dbReference type="Gene3D" id="3.40.50.10110">
    <property type="entry name" value="DNA polymerase III subunit chi"/>
    <property type="match status" value="1"/>
</dbReference>
<dbReference type="NCBIfam" id="NF004347">
    <property type="entry name" value="PRK05728.1-4"/>
    <property type="match status" value="1"/>
</dbReference>
<dbReference type="PANTHER" id="PTHR38767:SF1">
    <property type="entry name" value="DNA POLYMERASE III SUBUNIT CHI"/>
    <property type="match status" value="1"/>
</dbReference>
<evidence type="ECO:0000313" key="2">
    <source>
        <dbReference type="Proteomes" id="UP000249524"/>
    </source>
</evidence>
<dbReference type="OrthoDB" id="9795973at2"/>
<dbReference type="InterPro" id="IPR007459">
    <property type="entry name" value="DNA_pol3_chi"/>
</dbReference>
<dbReference type="InterPro" id="IPR036768">
    <property type="entry name" value="PolIII_chi_sf"/>
</dbReference>
<dbReference type="GO" id="GO:0003887">
    <property type="term" value="F:DNA-directed DNA polymerase activity"/>
    <property type="evidence" value="ECO:0007669"/>
    <property type="project" value="InterPro"/>
</dbReference>
<dbReference type="Proteomes" id="UP000249524">
    <property type="component" value="Unassembled WGS sequence"/>
</dbReference>
<dbReference type="SUPFAM" id="SSF102400">
    <property type="entry name" value="DNA polymerase III chi subunit"/>
    <property type="match status" value="1"/>
</dbReference>
<proteinExistence type="predicted"/>
<reference evidence="1 2" key="1">
    <citation type="submission" date="2018-05" db="EMBL/GenBank/DDBJ databases">
        <authorList>
            <person name="Lanie J.A."/>
            <person name="Ng W.-L."/>
            <person name="Kazmierczak K.M."/>
            <person name="Andrzejewski T.M."/>
            <person name="Davidsen T.M."/>
            <person name="Wayne K.J."/>
            <person name="Tettelin H."/>
            <person name="Glass J.I."/>
            <person name="Rusch D."/>
            <person name="Podicherti R."/>
            <person name="Tsui H.-C.T."/>
            <person name="Winkler M.E."/>
        </authorList>
    </citation>
    <scope>NUCLEOTIDE SEQUENCE [LARGE SCALE GENOMIC DNA]</scope>
    <source>
        <strain evidence="1 2">BUT-10</strain>
    </source>
</reference>